<sequence length="293" mass="33053">MLKTKNFIFVSVLVLFSIQVEADNPNPINIEQRCNIEDRLTYFEAVGRSDWALRCKLISVRTHDYFVYDDWGNRRSRVYYPSFYKPSHFSDWFSAPRVKSYSCTSYGHTSYIGCLSDAPFGSTSLLFASGEYAIFDAYTQQVHELVIVDESSTLDSIHLGEANVSIYGEEASISSLSVVKITTQTGSTLTVTPEHPLLLATGKFKAAKYLTNDDEIVSQDGEFESILSVEPLSITAQLYKTDINIQQTTQKHNQNNVIVVTQGYLSGYLFENQHSAKGHRLAFRDNIPDSLIF</sequence>
<feature type="signal peptide" evidence="1">
    <location>
        <begin position="1"/>
        <end position="22"/>
    </location>
</feature>
<protein>
    <recommendedName>
        <fullName evidence="4">Hint domain-containing protein</fullName>
    </recommendedName>
</protein>
<dbReference type="Proteomes" id="UP000076661">
    <property type="component" value="Unassembled WGS sequence"/>
</dbReference>
<dbReference type="EMBL" id="AUXX01000045">
    <property type="protein sequence ID" value="KZN61405.1"/>
    <property type="molecule type" value="Genomic_DNA"/>
</dbReference>
<dbReference type="InterPro" id="IPR036844">
    <property type="entry name" value="Hint_dom_sf"/>
</dbReference>
<evidence type="ECO:0008006" key="4">
    <source>
        <dbReference type="Google" id="ProtNLM"/>
    </source>
</evidence>
<dbReference type="Gene3D" id="2.170.16.10">
    <property type="entry name" value="Hedgehog/Intein (Hint) domain"/>
    <property type="match status" value="1"/>
</dbReference>
<keyword evidence="1" id="KW-0732">Signal</keyword>
<dbReference type="AlphaFoldDB" id="A0A167JN99"/>
<dbReference type="RefSeq" id="WP_063382535.1">
    <property type="nucleotide sequence ID" value="NZ_AUXX01000045.1"/>
</dbReference>
<evidence type="ECO:0000313" key="3">
    <source>
        <dbReference type="Proteomes" id="UP000076661"/>
    </source>
</evidence>
<organism evidence="2 3">
    <name type="scientific">Pseudoalteromonas luteoviolacea S4060-1</name>
    <dbReference type="NCBI Taxonomy" id="1365257"/>
    <lineage>
        <taxon>Bacteria</taxon>
        <taxon>Pseudomonadati</taxon>
        <taxon>Pseudomonadota</taxon>
        <taxon>Gammaproteobacteria</taxon>
        <taxon>Alteromonadales</taxon>
        <taxon>Pseudoalteromonadaceae</taxon>
        <taxon>Pseudoalteromonas</taxon>
    </lineage>
</organism>
<dbReference type="SUPFAM" id="SSF51294">
    <property type="entry name" value="Hedgehog/intein (Hint) domain"/>
    <property type="match status" value="1"/>
</dbReference>
<evidence type="ECO:0000313" key="2">
    <source>
        <dbReference type="EMBL" id="KZN61405.1"/>
    </source>
</evidence>
<comment type="caution">
    <text evidence="2">The sequence shown here is derived from an EMBL/GenBank/DDBJ whole genome shotgun (WGS) entry which is preliminary data.</text>
</comment>
<evidence type="ECO:0000256" key="1">
    <source>
        <dbReference type="SAM" id="SignalP"/>
    </source>
</evidence>
<accession>A0A167JN99</accession>
<reference evidence="2 3" key="1">
    <citation type="submission" date="2013-07" db="EMBL/GenBank/DDBJ databases">
        <title>Comparative Genomic and Metabolomic Analysis of Twelve Strains of Pseudoalteromonas luteoviolacea.</title>
        <authorList>
            <person name="Vynne N.G."/>
            <person name="Mansson M."/>
            <person name="Gram L."/>
        </authorList>
    </citation>
    <scope>NUCLEOTIDE SEQUENCE [LARGE SCALE GENOMIC DNA]</scope>
    <source>
        <strain evidence="2 3">S4060-1</strain>
    </source>
</reference>
<proteinExistence type="predicted"/>
<feature type="chain" id="PRO_5007888940" description="Hint domain-containing protein" evidence="1">
    <location>
        <begin position="23"/>
        <end position="293"/>
    </location>
</feature>
<gene>
    <name evidence="2" type="ORF">N478_04880</name>
</gene>
<dbReference type="PATRIC" id="fig|1365257.3.peg.4290"/>
<name>A0A167JN99_9GAMM</name>